<evidence type="ECO:0000256" key="3">
    <source>
        <dbReference type="ARBA" id="ARBA00012236"/>
    </source>
</evidence>
<comment type="caution">
    <text evidence="15">The sequence shown here is derived from an EMBL/GenBank/DDBJ whole genome shotgun (WGS) entry which is preliminary data.</text>
</comment>
<keyword evidence="16" id="KW-1185">Reference proteome</keyword>
<proteinExistence type="inferred from homology"/>
<comment type="pathway">
    <text evidence="1 13">Cofactor biosynthesis; biotin biosynthesis; biotin from 7,8-diaminononanoate: step 2/2.</text>
</comment>
<evidence type="ECO:0000256" key="7">
    <source>
        <dbReference type="ARBA" id="ARBA00022714"/>
    </source>
</evidence>
<dbReference type="InterPro" id="IPR006638">
    <property type="entry name" value="Elp3/MiaA/NifB-like_rSAM"/>
</dbReference>
<dbReference type="SFLD" id="SFLDF00272">
    <property type="entry name" value="biotin_synthase"/>
    <property type="match status" value="1"/>
</dbReference>
<dbReference type="HAMAP" id="MF_01694">
    <property type="entry name" value="BioB"/>
    <property type="match status" value="1"/>
</dbReference>
<feature type="binding site" evidence="13">
    <location>
        <position position="61"/>
    </location>
    <ligand>
        <name>[4Fe-4S] cluster</name>
        <dbReference type="ChEBI" id="CHEBI:49883"/>
        <note>4Fe-4S-S-AdoMet</note>
    </ligand>
</feature>
<evidence type="ECO:0000256" key="4">
    <source>
        <dbReference type="ARBA" id="ARBA00022485"/>
    </source>
</evidence>
<reference evidence="15" key="1">
    <citation type="journal article" date="2021" name="Front. Microbiol.">
        <title>Comprehensive Comparative Genomics and Phenotyping of Methylobacterium Species.</title>
        <authorList>
            <person name="Alessa O."/>
            <person name="Ogura Y."/>
            <person name="Fujitani Y."/>
            <person name="Takami H."/>
            <person name="Hayashi T."/>
            <person name="Sahin N."/>
            <person name="Tani A."/>
        </authorList>
    </citation>
    <scope>NUCLEOTIDE SEQUENCE</scope>
    <source>
        <strain evidence="15">DSM 17168</strain>
    </source>
</reference>
<comment type="cofactor">
    <cofactor evidence="13">
        <name>[2Fe-2S] cluster</name>
        <dbReference type="ChEBI" id="CHEBI:190135"/>
    </cofactor>
    <text evidence="13">Binds 1 [2Fe-2S] cluster. The cluster is coordinated with 3 cysteines and 1 arginine.</text>
</comment>
<dbReference type="PROSITE" id="PS51918">
    <property type="entry name" value="RADICAL_SAM"/>
    <property type="match status" value="1"/>
</dbReference>
<dbReference type="SMART" id="SM00876">
    <property type="entry name" value="BATS"/>
    <property type="match status" value="1"/>
</dbReference>
<evidence type="ECO:0000256" key="12">
    <source>
        <dbReference type="ARBA" id="ARBA00051157"/>
    </source>
</evidence>
<dbReference type="SMART" id="SM00729">
    <property type="entry name" value="Elp3"/>
    <property type="match status" value="1"/>
</dbReference>
<dbReference type="PANTHER" id="PTHR22976:SF2">
    <property type="entry name" value="BIOTIN SYNTHASE, MITOCHONDRIAL"/>
    <property type="match status" value="1"/>
</dbReference>
<comment type="cofactor">
    <cofactor evidence="13">
        <name>[4Fe-4S] cluster</name>
        <dbReference type="ChEBI" id="CHEBI:49883"/>
    </cofactor>
    <text evidence="13">Binds 1 [4Fe-4S] cluster. The cluster is coordinated with 3 cysteines and an exchangeable S-adenosyl-L-methionine.</text>
</comment>
<dbReference type="Gene3D" id="3.20.20.70">
    <property type="entry name" value="Aldolase class I"/>
    <property type="match status" value="1"/>
</dbReference>
<dbReference type="SFLD" id="SFLDG01278">
    <property type="entry name" value="biotin_synthase_like"/>
    <property type="match status" value="1"/>
</dbReference>
<keyword evidence="4 13" id="KW-0004">4Fe-4S</keyword>
<dbReference type="PIRSF" id="PIRSF001619">
    <property type="entry name" value="Biotin_synth"/>
    <property type="match status" value="1"/>
</dbReference>
<reference evidence="15" key="2">
    <citation type="submission" date="2021-08" db="EMBL/GenBank/DDBJ databases">
        <authorList>
            <person name="Tani A."/>
            <person name="Ola A."/>
            <person name="Ogura Y."/>
            <person name="Katsura K."/>
            <person name="Hayashi T."/>
        </authorList>
    </citation>
    <scope>NUCLEOTIDE SEQUENCE</scope>
    <source>
        <strain evidence="15">DSM 17168</strain>
    </source>
</reference>
<keyword evidence="11 13" id="KW-0411">Iron-sulfur</keyword>
<evidence type="ECO:0000256" key="10">
    <source>
        <dbReference type="ARBA" id="ARBA00023004"/>
    </source>
</evidence>
<feature type="binding site" evidence="13">
    <location>
        <position position="270"/>
    </location>
    <ligand>
        <name>[2Fe-2S] cluster</name>
        <dbReference type="ChEBI" id="CHEBI:190135"/>
    </ligand>
</feature>
<dbReference type="InterPro" id="IPR024177">
    <property type="entry name" value="Biotin_synthase"/>
</dbReference>
<keyword evidence="8 13" id="KW-0479">Metal-binding</keyword>
<evidence type="ECO:0000313" key="15">
    <source>
        <dbReference type="EMBL" id="GJE00331.1"/>
    </source>
</evidence>
<feature type="binding site" evidence="13">
    <location>
        <position position="198"/>
    </location>
    <ligand>
        <name>[2Fe-2S] cluster</name>
        <dbReference type="ChEBI" id="CHEBI:190135"/>
    </ligand>
</feature>
<comment type="similarity">
    <text evidence="2 13">Belongs to the radical SAM superfamily. Biotin synthase family.</text>
</comment>
<comment type="subunit">
    <text evidence="13">Homodimer.</text>
</comment>
<gene>
    <name evidence="13 15" type="primary">bioB</name>
    <name evidence="15" type="ORF">GMJLKIPL_2252</name>
</gene>
<evidence type="ECO:0000256" key="6">
    <source>
        <dbReference type="ARBA" id="ARBA00022691"/>
    </source>
</evidence>
<evidence type="ECO:0000256" key="9">
    <source>
        <dbReference type="ARBA" id="ARBA00022756"/>
    </source>
</evidence>
<keyword evidence="10 13" id="KW-0408">Iron</keyword>
<feature type="domain" description="Radical SAM core" evidence="14">
    <location>
        <begin position="46"/>
        <end position="275"/>
    </location>
</feature>
<feature type="binding site" evidence="13">
    <location>
        <position position="65"/>
    </location>
    <ligand>
        <name>[4Fe-4S] cluster</name>
        <dbReference type="ChEBI" id="CHEBI:49883"/>
        <note>4Fe-4S-S-AdoMet</note>
    </ligand>
</feature>
<dbReference type="Pfam" id="PF06968">
    <property type="entry name" value="BATS"/>
    <property type="match status" value="1"/>
</dbReference>
<dbReference type="SFLD" id="SFLDS00029">
    <property type="entry name" value="Radical_SAM"/>
    <property type="match status" value="1"/>
</dbReference>
<evidence type="ECO:0000256" key="11">
    <source>
        <dbReference type="ARBA" id="ARBA00023014"/>
    </source>
</evidence>
<dbReference type="InterPro" id="IPR013785">
    <property type="entry name" value="Aldolase_TIM"/>
</dbReference>
<evidence type="ECO:0000256" key="1">
    <source>
        <dbReference type="ARBA" id="ARBA00004942"/>
    </source>
</evidence>
<dbReference type="Pfam" id="PF04055">
    <property type="entry name" value="Radical_SAM"/>
    <property type="match status" value="1"/>
</dbReference>
<keyword evidence="9 13" id="KW-0093">Biotin biosynthesis</keyword>
<evidence type="ECO:0000313" key="16">
    <source>
        <dbReference type="Proteomes" id="UP001055153"/>
    </source>
</evidence>
<evidence type="ECO:0000259" key="14">
    <source>
        <dbReference type="PROSITE" id="PS51918"/>
    </source>
</evidence>
<dbReference type="InterPro" id="IPR002684">
    <property type="entry name" value="Biotin_synth/BioAB"/>
</dbReference>
<keyword evidence="5 13" id="KW-0808">Transferase</keyword>
<dbReference type="InterPro" id="IPR058240">
    <property type="entry name" value="rSAM_sf"/>
</dbReference>
<feature type="binding site" evidence="13">
    <location>
        <position position="138"/>
    </location>
    <ligand>
        <name>[2Fe-2S] cluster</name>
        <dbReference type="ChEBI" id="CHEBI:190135"/>
    </ligand>
</feature>
<dbReference type="SFLD" id="SFLDG01060">
    <property type="entry name" value="BATS_domain_containing"/>
    <property type="match status" value="1"/>
</dbReference>
<evidence type="ECO:0000256" key="2">
    <source>
        <dbReference type="ARBA" id="ARBA00010765"/>
    </source>
</evidence>
<dbReference type="RefSeq" id="WP_238235220.1">
    <property type="nucleotide sequence ID" value="NZ_BPQQ01000023.1"/>
</dbReference>
<accession>A0ABQ4SD07</accession>
<feature type="binding site" evidence="13">
    <location>
        <position position="106"/>
    </location>
    <ligand>
        <name>[2Fe-2S] cluster</name>
        <dbReference type="ChEBI" id="CHEBI:190135"/>
    </ligand>
</feature>
<dbReference type="EC" id="2.8.1.6" evidence="3 13"/>
<dbReference type="PANTHER" id="PTHR22976">
    <property type="entry name" value="BIOTIN SYNTHASE"/>
    <property type="match status" value="1"/>
</dbReference>
<evidence type="ECO:0000256" key="8">
    <source>
        <dbReference type="ARBA" id="ARBA00022723"/>
    </source>
</evidence>
<keyword evidence="6 13" id="KW-0949">S-adenosyl-L-methionine</keyword>
<dbReference type="EMBL" id="BPQQ01000023">
    <property type="protein sequence ID" value="GJE00331.1"/>
    <property type="molecule type" value="Genomic_DNA"/>
</dbReference>
<evidence type="ECO:0000256" key="13">
    <source>
        <dbReference type="HAMAP-Rule" id="MF_01694"/>
    </source>
</evidence>
<evidence type="ECO:0000256" key="5">
    <source>
        <dbReference type="ARBA" id="ARBA00022679"/>
    </source>
</evidence>
<comment type="catalytic activity">
    <reaction evidence="12 13">
        <text>(4R,5S)-dethiobiotin + (sulfur carrier)-SH + 2 reduced [2Fe-2S]-[ferredoxin] + 2 S-adenosyl-L-methionine = (sulfur carrier)-H + biotin + 2 5'-deoxyadenosine + 2 L-methionine + 2 oxidized [2Fe-2S]-[ferredoxin]</text>
        <dbReference type="Rhea" id="RHEA:22060"/>
        <dbReference type="Rhea" id="RHEA-COMP:10000"/>
        <dbReference type="Rhea" id="RHEA-COMP:10001"/>
        <dbReference type="Rhea" id="RHEA-COMP:14737"/>
        <dbReference type="Rhea" id="RHEA-COMP:14739"/>
        <dbReference type="ChEBI" id="CHEBI:17319"/>
        <dbReference type="ChEBI" id="CHEBI:29917"/>
        <dbReference type="ChEBI" id="CHEBI:33737"/>
        <dbReference type="ChEBI" id="CHEBI:33738"/>
        <dbReference type="ChEBI" id="CHEBI:57586"/>
        <dbReference type="ChEBI" id="CHEBI:57844"/>
        <dbReference type="ChEBI" id="CHEBI:59789"/>
        <dbReference type="ChEBI" id="CHEBI:64428"/>
        <dbReference type="ChEBI" id="CHEBI:149473"/>
        <dbReference type="EC" id="2.8.1.6"/>
    </reaction>
</comment>
<dbReference type="NCBIfam" id="TIGR00433">
    <property type="entry name" value="bioB"/>
    <property type="match status" value="1"/>
</dbReference>
<dbReference type="SUPFAM" id="SSF102114">
    <property type="entry name" value="Radical SAM enzymes"/>
    <property type="match status" value="1"/>
</dbReference>
<keyword evidence="7 13" id="KW-0001">2Fe-2S</keyword>
<dbReference type="InterPro" id="IPR010722">
    <property type="entry name" value="BATS_dom"/>
</dbReference>
<sequence length="332" mass="35316">MSTEAAPPDAIRHDWTVAEIQAIHDLPLLDLVHRAASVHRAHHDPADIQRASLLSIKTGGCPEDCAYCPQSAHHKEAGLGRQRLMPVETVLREAAAAKAAGATRFCMGAAWRQPKDGPEFDAVLAMVRGVRGLGMEACVTLGMLTPSQAERLAEAGLTAYNHNLDTGPDFYGDIISTRTYADRLDTLQAVREAGIGVCCGGIIGMGEGVRDRAAMLQVLANHAPHPESVPINALVAVEGTPLQDRPPVDPLDLVRMCATARIVMPKARVRLSAGRRALTREAQVLCFLAGANSIFYGERLLTTANNEADADAQLLRDIGVPVPAVIGLAAAE</sequence>
<dbReference type="CDD" id="cd01335">
    <property type="entry name" value="Radical_SAM"/>
    <property type="match status" value="1"/>
</dbReference>
<dbReference type="Proteomes" id="UP001055153">
    <property type="component" value="Unassembled WGS sequence"/>
</dbReference>
<feature type="binding site" evidence="13">
    <location>
        <position position="68"/>
    </location>
    <ligand>
        <name>[4Fe-4S] cluster</name>
        <dbReference type="ChEBI" id="CHEBI:49883"/>
        <note>4Fe-4S-S-AdoMet</note>
    </ligand>
</feature>
<protein>
    <recommendedName>
        <fullName evidence="3 13">Biotin synthase</fullName>
        <ecNumber evidence="3 13">2.8.1.6</ecNumber>
    </recommendedName>
</protein>
<organism evidence="15 16">
    <name type="scientific">Methylobacterium isbiliense</name>
    <dbReference type="NCBI Taxonomy" id="315478"/>
    <lineage>
        <taxon>Bacteria</taxon>
        <taxon>Pseudomonadati</taxon>
        <taxon>Pseudomonadota</taxon>
        <taxon>Alphaproteobacteria</taxon>
        <taxon>Hyphomicrobiales</taxon>
        <taxon>Methylobacteriaceae</taxon>
        <taxon>Methylobacterium</taxon>
    </lineage>
</organism>
<name>A0ABQ4SD07_9HYPH</name>
<dbReference type="InterPro" id="IPR007197">
    <property type="entry name" value="rSAM"/>
</dbReference>
<comment type="function">
    <text evidence="13">Catalyzes the conversion of dethiobiotin (DTB) to biotin by the insertion of a sulfur atom into dethiobiotin via a radical-based mechanism.</text>
</comment>